<dbReference type="EMBL" id="MFLC01000038">
    <property type="protein sequence ID" value="OGG54445.1"/>
    <property type="molecule type" value="Genomic_DNA"/>
</dbReference>
<organism evidence="3 4">
    <name type="scientific">Candidatus Kaiserbacteria bacterium RIFCSPHIGHO2_02_FULL_49_11</name>
    <dbReference type="NCBI Taxonomy" id="1798489"/>
    <lineage>
        <taxon>Bacteria</taxon>
        <taxon>Candidatus Kaiseribacteriota</taxon>
    </lineage>
</organism>
<dbReference type="InterPro" id="IPR007301">
    <property type="entry name" value="DoxD"/>
</dbReference>
<reference evidence="3 4" key="1">
    <citation type="journal article" date="2016" name="Nat. Commun.">
        <title>Thousands of microbial genomes shed light on interconnected biogeochemical processes in an aquifer system.</title>
        <authorList>
            <person name="Anantharaman K."/>
            <person name="Brown C.T."/>
            <person name="Hug L.A."/>
            <person name="Sharon I."/>
            <person name="Castelle C.J."/>
            <person name="Probst A.J."/>
            <person name="Thomas B.C."/>
            <person name="Singh A."/>
            <person name="Wilkins M.J."/>
            <person name="Karaoz U."/>
            <person name="Brodie E.L."/>
            <person name="Williams K.H."/>
            <person name="Hubbard S.S."/>
            <person name="Banfield J.F."/>
        </authorList>
    </citation>
    <scope>NUCLEOTIDE SEQUENCE [LARGE SCALE GENOMIC DNA]</scope>
</reference>
<feature type="domain" description="TQO small subunit DoxD" evidence="2">
    <location>
        <begin position="16"/>
        <end position="93"/>
    </location>
</feature>
<keyword evidence="1" id="KW-0812">Transmembrane</keyword>
<dbReference type="Pfam" id="PF04173">
    <property type="entry name" value="DoxD"/>
    <property type="match status" value="1"/>
</dbReference>
<protein>
    <recommendedName>
        <fullName evidence="2">TQO small subunit DoxD domain-containing protein</fullName>
    </recommendedName>
</protein>
<gene>
    <name evidence="3" type="ORF">A3D62_01975</name>
</gene>
<dbReference type="AlphaFoldDB" id="A0A1F6CZ73"/>
<evidence type="ECO:0000256" key="1">
    <source>
        <dbReference type="SAM" id="Phobius"/>
    </source>
</evidence>
<comment type="caution">
    <text evidence="3">The sequence shown here is derived from an EMBL/GenBank/DDBJ whole genome shotgun (WGS) entry which is preliminary data.</text>
</comment>
<sequence length="95" mass="10104">MAAVEELSSRLGSLAKGGVVVFGTVEIVVALLLIVGLFTQIAALLGIVIALKMLWFGETYPRFIHHEKATYLLLLVILLSLLVTGAGAFAIDLPL</sequence>
<proteinExistence type="predicted"/>
<keyword evidence="1" id="KW-1133">Transmembrane helix</keyword>
<dbReference type="Proteomes" id="UP000177659">
    <property type="component" value="Unassembled WGS sequence"/>
</dbReference>
<evidence type="ECO:0000313" key="4">
    <source>
        <dbReference type="Proteomes" id="UP000177659"/>
    </source>
</evidence>
<feature type="transmembrane region" description="Helical" evidence="1">
    <location>
        <begin position="20"/>
        <end position="51"/>
    </location>
</feature>
<feature type="transmembrane region" description="Helical" evidence="1">
    <location>
        <begin position="71"/>
        <end position="91"/>
    </location>
</feature>
<evidence type="ECO:0000259" key="2">
    <source>
        <dbReference type="Pfam" id="PF04173"/>
    </source>
</evidence>
<evidence type="ECO:0000313" key="3">
    <source>
        <dbReference type="EMBL" id="OGG54445.1"/>
    </source>
</evidence>
<name>A0A1F6CZ73_9BACT</name>
<keyword evidence="1" id="KW-0472">Membrane</keyword>
<accession>A0A1F6CZ73</accession>